<name>A0A819V3E4_9BILA</name>
<dbReference type="AlphaFoldDB" id="A0A819V3E4"/>
<dbReference type="EMBL" id="CAJOBF010003492">
    <property type="protein sequence ID" value="CAF4093806.1"/>
    <property type="molecule type" value="Genomic_DNA"/>
</dbReference>
<evidence type="ECO:0000313" key="3">
    <source>
        <dbReference type="Proteomes" id="UP000663842"/>
    </source>
</evidence>
<accession>A0A819V3E4</accession>
<comment type="caution">
    <text evidence="2">The sequence shown here is derived from an EMBL/GenBank/DDBJ whole genome shotgun (WGS) entry which is preliminary data.</text>
</comment>
<sequence>MAPTLPVNVFKLRSEEFFQLVQEQCGATMVEILRYLEVMSLDCLLHIEDLFAFFHYDSPDLLPIKKKVGITLNDGSFKVKVGLSIQANNFIQSLKTFQQQETFFSSTDLIIPAVLLDRYPILRQIVPFFVNDSPERIDTRIKFKRTLIKTIIMNHDRVKCRFSYDSCIREFASCIFILGGRNVYEFIRINIPGLLPSLTVIQALIDSSTNNLQEEIEVCFAAEDCTSVIPKITYNVQSNTFTGFTPPLKDCLPQINTFSTESFSELEHWSSTLAISNLLNVHMIQPITVASNSCSPFLLSAYGTDNRFITENIILRWVNMVDECVKREINLVGFATDCDSRYLRSMRLLMGFFATMPNQKFHQRKNAFHVNIPPSWSWFFMRNKQLILFSQDSIHLCTKLRNRLLSSTASMMTGDHIITVDHLLQLIKSSSSKLIHNLVKSDIRPKDRQNYPSCEKISSEAALNTLSSVPYSKATQIYLQIIRNTRFAFISTETSYVDPLDRLNSSNQDIKINTKRQYFMSLPALFSMEMNSHTLVYIALLVMQHQLPEECMNISLFNSQSCERQFRLCRAMSGPFSSIVNFTVHQFIQRVKKLSYLHSIKYQNNNNSNNTDSDANLLFPKHHKHPESVQPGRNASLSSSVKSLTIEIIEESISKACSNASRLMCEVNLYQHHEIPPLDEMSRLASLQLQKLEIVESSIPGESELDMESDSDDSNSEEEIVTTEDESSDEDSILNDEVLSDNLTAVSAVTYQGMRVFDSINPNLSKSYFVININGTKKYLHMQTAVWLLSNEKPAISSDRLRRFMTNRKT</sequence>
<feature type="compositionally biased region" description="Acidic residues" evidence="1">
    <location>
        <begin position="703"/>
        <end position="734"/>
    </location>
</feature>
<protein>
    <submittedName>
        <fullName evidence="2">Uncharacterized protein</fullName>
    </submittedName>
</protein>
<feature type="region of interest" description="Disordered" evidence="1">
    <location>
        <begin position="698"/>
        <end position="734"/>
    </location>
</feature>
<proteinExistence type="predicted"/>
<evidence type="ECO:0000256" key="1">
    <source>
        <dbReference type="SAM" id="MobiDB-lite"/>
    </source>
</evidence>
<feature type="compositionally biased region" description="Low complexity" evidence="1">
    <location>
        <begin position="605"/>
        <end position="616"/>
    </location>
</feature>
<evidence type="ECO:0000313" key="2">
    <source>
        <dbReference type="EMBL" id="CAF4093806.1"/>
    </source>
</evidence>
<gene>
    <name evidence="2" type="ORF">UXM345_LOCUS21831</name>
</gene>
<reference evidence="2" key="1">
    <citation type="submission" date="2021-02" db="EMBL/GenBank/DDBJ databases">
        <authorList>
            <person name="Nowell W R."/>
        </authorList>
    </citation>
    <scope>NUCLEOTIDE SEQUENCE</scope>
</reference>
<feature type="region of interest" description="Disordered" evidence="1">
    <location>
        <begin position="605"/>
        <end position="636"/>
    </location>
</feature>
<organism evidence="2 3">
    <name type="scientific">Rotaria magnacalcarata</name>
    <dbReference type="NCBI Taxonomy" id="392030"/>
    <lineage>
        <taxon>Eukaryota</taxon>
        <taxon>Metazoa</taxon>
        <taxon>Spiralia</taxon>
        <taxon>Gnathifera</taxon>
        <taxon>Rotifera</taxon>
        <taxon>Eurotatoria</taxon>
        <taxon>Bdelloidea</taxon>
        <taxon>Philodinida</taxon>
        <taxon>Philodinidae</taxon>
        <taxon>Rotaria</taxon>
    </lineage>
</organism>
<dbReference type="Proteomes" id="UP000663842">
    <property type="component" value="Unassembled WGS sequence"/>
</dbReference>